<dbReference type="AlphaFoldDB" id="A0A1M6A3F1"/>
<dbReference type="STRING" id="797419.SAMN05216556_10259"/>
<accession>A0A1M6A3F1</accession>
<evidence type="ECO:0000313" key="3">
    <source>
        <dbReference type="Proteomes" id="UP000184172"/>
    </source>
</evidence>
<dbReference type="OrthoDB" id="933310at2"/>
<feature type="signal peptide" evidence="1">
    <location>
        <begin position="1"/>
        <end position="20"/>
    </location>
</feature>
<evidence type="ECO:0000256" key="1">
    <source>
        <dbReference type="SAM" id="SignalP"/>
    </source>
</evidence>
<proteinExistence type="predicted"/>
<sequence>MKLYYTLLSLLIGVVLNSNAQVGVGTATPEAELDIQSANTGLLIPRVTLTGETDNTTVTIPGSTGVAESTMVYNTGDGGLKPAGFYYWEGAKWTQLVSDEKQVYTGHFTLNSTGSISISFLPFKPKKVVFKAFANIFSVNVDAKNGEGKNHTGARNNFGYIVGFAKDVGGSIEQQLISNLGSGNSINDFSRYANPNQCIGMRYAGNNGDDLGVTSGAVTSFNTNGFTLSVTDAQVGNLVGNLLVFYTAYKYYYRNPLRLF</sequence>
<feature type="chain" id="PRO_5009915569" evidence="1">
    <location>
        <begin position="21"/>
        <end position="260"/>
    </location>
</feature>
<evidence type="ECO:0000313" key="2">
    <source>
        <dbReference type="EMBL" id="SHI31012.1"/>
    </source>
</evidence>
<name>A0A1M6A3F1_9FLAO</name>
<reference evidence="3" key="1">
    <citation type="submission" date="2016-11" db="EMBL/GenBank/DDBJ databases">
        <authorList>
            <person name="Varghese N."/>
            <person name="Submissions S."/>
        </authorList>
    </citation>
    <scope>NUCLEOTIDE SEQUENCE [LARGE SCALE GENOMIC DNA]</scope>
    <source>
        <strain evidence="3">DSM 26349</strain>
    </source>
</reference>
<keyword evidence="1" id="KW-0732">Signal</keyword>
<protein>
    <submittedName>
        <fullName evidence="2">Uncharacterized protein</fullName>
    </submittedName>
</protein>
<dbReference type="RefSeq" id="WP_073213689.1">
    <property type="nucleotide sequence ID" value="NZ_FNNS01000002.1"/>
</dbReference>
<gene>
    <name evidence="2" type="ORF">SAMN04487908_10159</name>
</gene>
<organism evidence="2 3">
    <name type="scientific">Aequorivita viscosa</name>
    <dbReference type="NCBI Taxonomy" id="797419"/>
    <lineage>
        <taxon>Bacteria</taxon>
        <taxon>Pseudomonadati</taxon>
        <taxon>Bacteroidota</taxon>
        <taxon>Flavobacteriia</taxon>
        <taxon>Flavobacteriales</taxon>
        <taxon>Flavobacteriaceae</taxon>
        <taxon>Aequorivita</taxon>
    </lineage>
</organism>
<dbReference type="EMBL" id="FQYV01000001">
    <property type="protein sequence ID" value="SHI31012.1"/>
    <property type="molecule type" value="Genomic_DNA"/>
</dbReference>
<keyword evidence="3" id="KW-1185">Reference proteome</keyword>
<dbReference type="Proteomes" id="UP000184172">
    <property type="component" value="Unassembled WGS sequence"/>
</dbReference>